<gene>
    <name evidence="4" type="ORF">Amac_029670</name>
</gene>
<dbReference type="InterPro" id="IPR001647">
    <property type="entry name" value="HTH_TetR"/>
</dbReference>
<proteinExistence type="predicted"/>
<dbReference type="PROSITE" id="PS50977">
    <property type="entry name" value="HTH_TETR_2"/>
    <property type="match status" value="1"/>
</dbReference>
<name>A0A5M3WQ34_9ACTN</name>
<dbReference type="SUPFAM" id="SSF46689">
    <property type="entry name" value="Homeodomain-like"/>
    <property type="match status" value="1"/>
</dbReference>
<sequence length="270" mass="29400">MTERDPLLAEAATWYGDGRSPEAGDWRSRVVGHSLGDATDKAVERGRALIAAASRLIMRSGGADFSVQNVATEAGVSLRILYRHFTGRDDLLVALVEETNLVLARLVREHAKRFSDPLDRLGAALFFATDARQHTDASYNAAMTRLILSVSVNAGEAVGRARRPLIAAFAALIRPLVDAKCIEPGDPEELAGTITRCYLAFQNDRYLGSAVGGAPLAQERFIRFCIRGLGAETPPGWEERFRLSEEEIEISRLKSAEISGVIRQPGCPIP</sequence>
<dbReference type="PANTHER" id="PTHR30055">
    <property type="entry name" value="HTH-TYPE TRANSCRIPTIONAL REGULATOR RUTR"/>
    <property type="match status" value="1"/>
</dbReference>
<evidence type="ECO:0000313" key="5">
    <source>
        <dbReference type="Proteomes" id="UP000331127"/>
    </source>
</evidence>
<feature type="DNA-binding region" description="H-T-H motif" evidence="2">
    <location>
        <begin position="66"/>
        <end position="85"/>
    </location>
</feature>
<dbReference type="GO" id="GO:0003700">
    <property type="term" value="F:DNA-binding transcription factor activity"/>
    <property type="evidence" value="ECO:0007669"/>
    <property type="project" value="TreeGrafter"/>
</dbReference>
<evidence type="ECO:0000256" key="1">
    <source>
        <dbReference type="ARBA" id="ARBA00023125"/>
    </source>
</evidence>
<keyword evidence="1 2" id="KW-0238">DNA-binding</keyword>
<protein>
    <recommendedName>
        <fullName evidence="3">HTH tetR-type domain-containing protein</fullName>
    </recommendedName>
</protein>
<dbReference type="Gene3D" id="1.10.357.10">
    <property type="entry name" value="Tetracycline Repressor, domain 2"/>
    <property type="match status" value="1"/>
</dbReference>
<dbReference type="EMBL" id="BLAE01000015">
    <property type="protein sequence ID" value="GES09371.1"/>
    <property type="molecule type" value="Genomic_DNA"/>
</dbReference>
<reference evidence="4 5" key="1">
    <citation type="submission" date="2019-10" db="EMBL/GenBank/DDBJ databases">
        <title>Whole genome shotgun sequence of Acrocarpospora macrocephala NBRC 16266.</title>
        <authorList>
            <person name="Ichikawa N."/>
            <person name="Kimura A."/>
            <person name="Kitahashi Y."/>
            <person name="Komaki H."/>
            <person name="Oguchi A."/>
        </authorList>
    </citation>
    <scope>NUCLEOTIDE SEQUENCE [LARGE SCALE GENOMIC DNA]</scope>
    <source>
        <strain evidence="4 5">NBRC 16266</strain>
    </source>
</reference>
<dbReference type="OrthoDB" id="4530117at2"/>
<feature type="domain" description="HTH tetR-type" evidence="3">
    <location>
        <begin position="43"/>
        <end position="103"/>
    </location>
</feature>
<dbReference type="Proteomes" id="UP000331127">
    <property type="component" value="Unassembled WGS sequence"/>
</dbReference>
<accession>A0A5M3WQ34</accession>
<dbReference type="Pfam" id="PF00440">
    <property type="entry name" value="TetR_N"/>
    <property type="match status" value="1"/>
</dbReference>
<comment type="caution">
    <text evidence="4">The sequence shown here is derived from an EMBL/GenBank/DDBJ whole genome shotgun (WGS) entry which is preliminary data.</text>
</comment>
<evidence type="ECO:0000259" key="3">
    <source>
        <dbReference type="PROSITE" id="PS50977"/>
    </source>
</evidence>
<keyword evidence="5" id="KW-1185">Reference proteome</keyword>
<evidence type="ECO:0000313" key="4">
    <source>
        <dbReference type="EMBL" id="GES09371.1"/>
    </source>
</evidence>
<dbReference type="PANTHER" id="PTHR30055:SF209">
    <property type="entry name" value="POSSIBLE TRANSCRIPTIONAL REGULATORY PROTEIN (PROBABLY TETR-FAMILY)"/>
    <property type="match status" value="1"/>
</dbReference>
<dbReference type="GO" id="GO:0000976">
    <property type="term" value="F:transcription cis-regulatory region binding"/>
    <property type="evidence" value="ECO:0007669"/>
    <property type="project" value="TreeGrafter"/>
</dbReference>
<dbReference type="PRINTS" id="PR00455">
    <property type="entry name" value="HTHTETR"/>
</dbReference>
<dbReference type="RefSeq" id="WP_155354914.1">
    <property type="nucleotide sequence ID" value="NZ_BAAAHL010000069.1"/>
</dbReference>
<dbReference type="InterPro" id="IPR009057">
    <property type="entry name" value="Homeodomain-like_sf"/>
</dbReference>
<dbReference type="AlphaFoldDB" id="A0A5M3WQ34"/>
<evidence type="ECO:0000256" key="2">
    <source>
        <dbReference type="PROSITE-ProRule" id="PRU00335"/>
    </source>
</evidence>
<organism evidence="4 5">
    <name type="scientific">Acrocarpospora macrocephala</name>
    <dbReference type="NCBI Taxonomy" id="150177"/>
    <lineage>
        <taxon>Bacteria</taxon>
        <taxon>Bacillati</taxon>
        <taxon>Actinomycetota</taxon>
        <taxon>Actinomycetes</taxon>
        <taxon>Streptosporangiales</taxon>
        <taxon>Streptosporangiaceae</taxon>
        <taxon>Acrocarpospora</taxon>
    </lineage>
</organism>
<dbReference type="InterPro" id="IPR050109">
    <property type="entry name" value="HTH-type_TetR-like_transc_reg"/>
</dbReference>